<feature type="region of interest" description="Disordered" evidence="1">
    <location>
        <begin position="214"/>
        <end position="238"/>
    </location>
</feature>
<evidence type="ECO:0000259" key="2">
    <source>
        <dbReference type="Pfam" id="PF02120"/>
    </source>
</evidence>
<sequence>MIQQITRSSAPQNSKTASAKNPANAFDTFLQTVTLGKSAKSLNQTGLAPLSKGKENDKQDLTESTPFFGLVDVSLLSQLLAGQSPSAAAELLQAQTAVSTANLLAGVPLVQQPAVDSAILPQIQQQAETSNPLLTANNLSQTAAASPVPGNAFLQPAADAAASSVSADGTQKVLAEQAAPITPATATAVGQPSEPVPLAANSYSSVYPPAQVPNTGEAPVTAQTSVQTKEPDIPQTAPPVLTIADTDKIPSASVLQIQPEDATLSDEKSTVNMDAAAQSQDTAQFSDLYRTGNVVIKISDTPSDTPKTTFKQVADQILVNYKAGKPEFQMDLYPKDLGKVSVKLAMQSGVLTVSIQASNPKTQSMLMENSSDIRSLLQTTVNQPIQVSEPAQEKAWYQQNQQNQQNQAQQQEEQQHNQQLHRVGLQDSDTSTDDFLTVMQQLKQHAYRM</sequence>
<keyword evidence="3" id="KW-0282">Flagellum</keyword>
<dbReference type="Pfam" id="PF02120">
    <property type="entry name" value="Flg_hook"/>
    <property type="match status" value="1"/>
</dbReference>
<feature type="compositionally biased region" description="Low complexity" evidence="1">
    <location>
        <begin position="398"/>
        <end position="418"/>
    </location>
</feature>
<comment type="caution">
    <text evidence="3">The sequence shown here is derived from an EMBL/GenBank/DDBJ whole genome shotgun (WGS) entry which is preliminary data.</text>
</comment>
<dbReference type="Proteomes" id="UP000719942">
    <property type="component" value="Unassembled WGS sequence"/>
</dbReference>
<dbReference type="RefSeq" id="WP_219965757.1">
    <property type="nucleotide sequence ID" value="NZ_JAGFNZ010000004.1"/>
</dbReference>
<dbReference type="EMBL" id="JAGFNZ010000004">
    <property type="protein sequence ID" value="MBW7573353.1"/>
    <property type="molecule type" value="Genomic_DNA"/>
</dbReference>
<keyword evidence="3" id="KW-0969">Cilium</keyword>
<dbReference type="InterPro" id="IPR021136">
    <property type="entry name" value="Flagellar_hook_control-like_C"/>
</dbReference>
<keyword evidence="3" id="KW-0966">Cell projection</keyword>
<keyword evidence="4" id="KW-1185">Reference proteome</keyword>
<evidence type="ECO:0000256" key="1">
    <source>
        <dbReference type="SAM" id="MobiDB-lite"/>
    </source>
</evidence>
<organism evidence="3 4">
    <name type="scientific">Caproiciproducens faecalis</name>
    <dbReference type="NCBI Taxonomy" id="2820301"/>
    <lineage>
        <taxon>Bacteria</taxon>
        <taxon>Bacillati</taxon>
        <taxon>Bacillota</taxon>
        <taxon>Clostridia</taxon>
        <taxon>Eubacteriales</taxon>
        <taxon>Acutalibacteraceae</taxon>
        <taxon>Caproiciproducens</taxon>
    </lineage>
</organism>
<evidence type="ECO:0000313" key="4">
    <source>
        <dbReference type="Proteomes" id="UP000719942"/>
    </source>
</evidence>
<gene>
    <name evidence="3" type="ORF">J5W02_11085</name>
</gene>
<dbReference type="InterPro" id="IPR038610">
    <property type="entry name" value="FliK-like_C_sf"/>
</dbReference>
<name>A0ABS7DQ75_9FIRM</name>
<dbReference type="Gene3D" id="3.30.750.140">
    <property type="match status" value="1"/>
</dbReference>
<dbReference type="CDD" id="cd17470">
    <property type="entry name" value="T3SS_Flik_C"/>
    <property type="match status" value="1"/>
</dbReference>
<feature type="region of interest" description="Disordered" evidence="1">
    <location>
        <begin position="389"/>
        <end position="429"/>
    </location>
</feature>
<accession>A0ABS7DQ75</accession>
<evidence type="ECO:0000313" key="3">
    <source>
        <dbReference type="EMBL" id="MBW7573353.1"/>
    </source>
</evidence>
<protein>
    <submittedName>
        <fullName evidence="3">Flagellar hook-length control protein FliK</fullName>
    </submittedName>
</protein>
<proteinExistence type="predicted"/>
<feature type="domain" description="Flagellar hook-length control protein-like C-terminal" evidence="2">
    <location>
        <begin position="316"/>
        <end position="379"/>
    </location>
</feature>
<feature type="region of interest" description="Disordered" evidence="1">
    <location>
        <begin position="1"/>
        <end position="21"/>
    </location>
</feature>
<reference evidence="3 4" key="1">
    <citation type="submission" date="2021-03" db="EMBL/GenBank/DDBJ databases">
        <title>Caproiciproducens sp. nov. isolated from feces of cow.</title>
        <authorList>
            <person name="Choi J.-Y."/>
        </authorList>
    </citation>
    <scope>NUCLEOTIDE SEQUENCE [LARGE SCALE GENOMIC DNA]</scope>
    <source>
        <strain evidence="3 4">AGMB10547</strain>
    </source>
</reference>